<protein>
    <submittedName>
        <fullName evidence="1">Uncharacterized protein</fullName>
    </submittedName>
</protein>
<sequence length="57" mass="6777">MSRRCKGLSENFPVQHPGISKPAKWRKHINGLIFKETQGYFKIFSMTLWCCRQIQIH</sequence>
<organism evidence="1 2">
    <name type="scientific">Helianthus annuus</name>
    <name type="common">Common sunflower</name>
    <dbReference type="NCBI Taxonomy" id="4232"/>
    <lineage>
        <taxon>Eukaryota</taxon>
        <taxon>Viridiplantae</taxon>
        <taxon>Streptophyta</taxon>
        <taxon>Embryophyta</taxon>
        <taxon>Tracheophyta</taxon>
        <taxon>Spermatophyta</taxon>
        <taxon>Magnoliopsida</taxon>
        <taxon>eudicotyledons</taxon>
        <taxon>Gunneridae</taxon>
        <taxon>Pentapetalae</taxon>
        <taxon>asterids</taxon>
        <taxon>campanulids</taxon>
        <taxon>Asterales</taxon>
        <taxon>Asteraceae</taxon>
        <taxon>Asteroideae</taxon>
        <taxon>Heliantheae alliance</taxon>
        <taxon>Heliantheae</taxon>
        <taxon>Helianthus</taxon>
    </lineage>
</organism>
<evidence type="ECO:0000313" key="2">
    <source>
        <dbReference type="Proteomes" id="UP000215914"/>
    </source>
</evidence>
<dbReference type="EMBL" id="MNCJ02000318">
    <property type="protein sequence ID" value="KAF5814852.1"/>
    <property type="molecule type" value="Genomic_DNA"/>
</dbReference>
<evidence type="ECO:0000313" key="1">
    <source>
        <dbReference type="EMBL" id="KAF5814852.1"/>
    </source>
</evidence>
<proteinExistence type="predicted"/>
<reference evidence="1" key="1">
    <citation type="journal article" date="2017" name="Nature">
        <title>The sunflower genome provides insights into oil metabolism, flowering and Asterid evolution.</title>
        <authorList>
            <person name="Badouin H."/>
            <person name="Gouzy J."/>
            <person name="Grassa C.J."/>
            <person name="Murat F."/>
            <person name="Staton S.E."/>
            <person name="Cottret L."/>
            <person name="Lelandais-Briere C."/>
            <person name="Owens G.L."/>
            <person name="Carrere S."/>
            <person name="Mayjonade B."/>
            <person name="Legrand L."/>
            <person name="Gill N."/>
            <person name="Kane N.C."/>
            <person name="Bowers J.E."/>
            <person name="Hubner S."/>
            <person name="Bellec A."/>
            <person name="Berard A."/>
            <person name="Berges H."/>
            <person name="Blanchet N."/>
            <person name="Boniface M.C."/>
            <person name="Brunel D."/>
            <person name="Catrice O."/>
            <person name="Chaidir N."/>
            <person name="Claudel C."/>
            <person name="Donnadieu C."/>
            <person name="Faraut T."/>
            <person name="Fievet G."/>
            <person name="Helmstetter N."/>
            <person name="King M."/>
            <person name="Knapp S.J."/>
            <person name="Lai Z."/>
            <person name="Le Paslier M.C."/>
            <person name="Lippi Y."/>
            <person name="Lorenzon L."/>
            <person name="Mandel J.R."/>
            <person name="Marage G."/>
            <person name="Marchand G."/>
            <person name="Marquand E."/>
            <person name="Bret-Mestries E."/>
            <person name="Morien E."/>
            <person name="Nambeesan S."/>
            <person name="Nguyen T."/>
            <person name="Pegot-Espagnet P."/>
            <person name="Pouilly N."/>
            <person name="Raftis F."/>
            <person name="Sallet E."/>
            <person name="Schiex T."/>
            <person name="Thomas J."/>
            <person name="Vandecasteele C."/>
            <person name="Vares D."/>
            <person name="Vear F."/>
            <person name="Vautrin S."/>
            <person name="Crespi M."/>
            <person name="Mangin B."/>
            <person name="Burke J.M."/>
            <person name="Salse J."/>
            <person name="Munos S."/>
            <person name="Vincourt P."/>
            <person name="Rieseberg L.H."/>
            <person name="Langlade N.B."/>
        </authorList>
    </citation>
    <scope>NUCLEOTIDE SEQUENCE</scope>
    <source>
        <tissue evidence="1">Leaves</tissue>
    </source>
</reference>
<comment type="caution">
    <text evidence="1">The sequence shown here is derived from an EMBL/GenBank/DDBJ whole genome shotgun (WGS) entry which is preliminary data.</text>
</comment>
<dbReference type="AlphaFoldDB" id="A0A9K3NVJ1"/>
<name>A0A9K3NVJ1_HELAN</name>
<gene>
    <name evidence="1" type="ORF">HanXRQr2_Chr03g0115811</name>
</gene>
<dbReference type="Gramene" id="mRNA:HanXRQr2_Chr03g0115811">
    <property type="protein sequence ID" value="CDS:HanXRQr2_Chr03g0115811.1"/>
    <property type="gene ID" value="HanXRQr2_Chr03g0115811"/>
</dbReference>
<dbReference type="Proteomes" id="UP000215914">
    <property type="component" value="Unassembled WGS sequence"/>
</dbReference>
<keyword evidence="2" id="KW-1185">Reference proteome</keyword>
<accession>A0A9K3NVJ1</accession>
<reference evidence="1" key="2">
    <citation type="submission" date="2020-06" db="EMBL/GenBank/DDBJ databases">
        <title>Helianthus annuus Genome sequencing and assembly Release 2.</title>
        <authorList>
            <person name="Gouzy J."/>
            <person name="Langlade N."/>
            <person name="Munos S."/>
        </authorList>
    </citation>
    <scope>NUCLEOTIDE SEQUENCE</scope>
    <source>
        <tissue evidence="1">Leaves</tissue>
    </source>
</reference>